<evidence type="ECO:0000313" key="2">
    <source>
        <dbReference type="Proteomes" id="UP000635606"/>
    </source>
</evidence>
<sequence length="165" mass="17548">MNGLVSIGGPAQTEEADDEDLFQLSRVCDAELPTDEIGENHGFERSWKNDRYWVNNLVTGNEAVTAAEAIAAVKTAAASCRTYTTDGTQYTIAGPMQLGTLPGVEVSYAWTERSAKGNTKGAVCEAFIGKGRIVSWVTVVASTMDGATGNCKQIVKIAAQQLARV</sequence>
<dbReference type="EMBL" id="BOPH01000010">
    <property type="protein sequence ID" value="GIJ65792.1"/>
    <property type="molecule type" value="Genomic_DNA"/>
</dbReference>
<dbReference type="AlphaFoldDB" id="A0A8J3ZKJ9"/>
<name>A0A8J3ZKJ9_9ACTN</name>
<reference evidence="1" key="1">
    <citation type="submission" date="2021-01" db="EMBL/GenBank/DDBJ databases">
        <title>Whole genome shotgun sequence of Virgisporangium ochraceum NBRC 16418.</title>
        <authorList>
            <person name="Komaki H."/>
            <person name="Tamura T."/>
        </authorList>
    </citation>
    <scope>NUCLEOTIDE SEQUENCE</scope>
    <source>
        <strain evidence="1">NBRC 16418</strain>
    </source>
</reference>
<keyword evidence="2" id="KW-1185">Reference proteome</keyword>
<proteinExistence type="predicted"/>
<accession>A0A8J3ZKJ9</accession>
<organism evidence="1 2">
    <name type="scientific">Virgisporangium ochraceum</name>
    <dbReference type="NCBI Taxonomy" id="65505"/>
    <lineage>
        <taxon>Bacteria</taxon>
        <taxon>Bacillati</taxon>
        <taxon>Actinomycetota</taxon>
        <taxon>Actinomycetes</taxon>
        <taxon>Micromonosporales</taxon>
        <taxon>Micromonosporaceae</taxon>
        <taxon>Virgisporangium</taxon>
    </lineage>
</organism>
<dbReference type="Proteomes" id="UP000635606">
    <property type="component" value="Unassembled WGS sequence"/>
</dbReference>
<gene>
    <name evidence="1" type="ORF">Voc01_007090</name>
</gene>
<evidence type="ECO:0000313" key="1">
    <source>
        <dbReference type="EMBL" id="GIJ65792.1"/>
    </source>
</evidence>
<protein>
    <submittedName>
        <fullName evidence="1">Uncharacterized protein</fullName>
    </submittedName>
</protein>
<comment type="caution">
    <text evidence="1">The sequence shown here is derived from an EMBL/GenBank/DDBJ whole genome shotgun (WGS) entry which is preliminary data.</text>
</comment>